<protein>
    <submittedName>
        <fullName evidence="2">Uncharacterized protein</fullName>
    </submittedName>
</protein>
<comment type="caution">
    <text evidence="2">The sequence shown here is derived from an EMBL/GenBank/DDBJ whole genome shotgun (WGS) entry which is preliminary data.</text>
</comment>
<keyword evidence="3" id="KW-1185">Reference proteome</keyword>
<dbReference type="AlphaFoldDB" id="A0A392U7I4"/>
<evidence type="ECO:0000313" key="2">
    <source>
        <dbReference type="EMBL" id="MCI68390.1"/>
    </source>
</evidence>
<reference evidence="2 3" key="1">
    <citation type="journal article" date="2018" name="Front. Plant Sci.">
        <title>Red Clover (Trifolium pratense) and Zigzag Clover (T. medium) - A Picture of Genomic Similarities and Differences.</title>
        <authorList>
            <person name="Dluhosova J."/>
            <person name="Istvanek J."/>
            <person name="Nedelnik J."/>
            <person name="Repkova J."/>
        </authorList>
    </citation>
    <scope>NUCLEOTIDE SEQUENCE [LARGE SCALE GENOMIC DNA]</scope>
    <source>
        <strain evidence="3">cv. 10/8</strain>
        <tissue evidence="2">Leaf</tissue>
    </source>
</reference>
<feature type="region of interest" description="Disordered" evidence="1">
    <location>
        <begin position="20"/>
        <end position="56"/>
    </location>
</feature>
<sequence length="56" mass="6102">RPETRTYVDMANTELVKRTTLTLRCGGGQSESGKKQSRHQPPSKLDAAPPHDPCGP</sequence>
<dbReference type="Proteomes" id="UP000265520">
    <property type="component" value="Unassembled WGS sequence"/>
</dbReference>
<evidence type="ECO:0000313" key="3">
    <source>
        <dbReference type="Proteomes" id="UP000265520"/>
    </source>
</evidence>
<feature type="non-terminal residue" evidence="2">
    <location>
        <position position="1"/>
    </location>
</feature>
<name>A0A392U7I4_9FABA</name>
<organism evidence="2 3">
    <name type="scientific">Trifolium medium</name>
    <dbReference type="NCBI Taxonomy" id="97028"/>
    <lineage>
        <taxon>Eukaryota</taxon>
        <taxon>Viridiplantae</taxon>
        <taxon>Streptophyta</taxon>
        <taxon>Embryophyta</taxon>
        <taxon>Tracheophyta</taxon>
        <taxon>Spermatophyta</taxon>
        <taxon>Magnoliopsida</taxon>
        <taxon>eudicotyledons</taxon>
        <taxon>Gunneridae</taxon>
        <taxon>Pentapetalae</taxon>
        <taxon>rosids</taxon>
        <taxon>fabids</taxon>
        <taxon>Fabales</taxon>
        <taxon>Fabaceae</taxon>
        <taxon>Papilionoideae</taxon>
        <taxon>50 kb inversion clade</taxon>
        <taxon>NPAAA clade</taxon>
        <taxon>Hologalegina</taxon>
        <taxon>IRL clade</taxon>
        <taxon>Trifolieae</taxon>
        <taxon>Trifolium</taxon>
    </lineage>
</organism>
<dbReference type="EMBL" id="LXQA010735737">
    <property type="protein sequence ID" value="MCI68390.1"/>
    <property type="molecule type" value="Genomic_DNA"/>
</dbReference>
<proteinExistence type="predicted"/>
<accession>A0A392U7I4</accession>
<evidence type="ECO:0000256" key="1">
    <source>
        <dbReference type="SAM" id="MobiDB-lite"/>
    </source>
</evidence>